<dbReference type="CDD" id="cd00067">
    <property type="entry name" value="GAL4"/>
    <property type="match status" value="1"/>
</dbReference>
<keyword evidence="2" id="KW-0238">DNA-binding</keyword>
<dbReference type="SMART" id="SM00066">
    <property type="entry name" value="GAL4"/>
    <property type="match status" value="1"/>
</dbReference>
<evidence type="ECO:0000256" key="1">
    <source>
        <dbReference type="ARBA" id="ARBA00023015"/>
    </source>
</evidence>
<feature type="region of interest" description="Disordered" evidence="5">
    <location>
        <begin position="50"/>
        <end position="87"/>
    </location>
</feature>
<comment type="caution">
    <text evidence="7">The sequence shown here is derived from an EMBL/GenBank/DDBJ whole genome shotgun (WGS) entry which is preliminary data.</text>
</comment>
<evidence type="ECO:0000256" key="3">
    <source>
        <dbReference type="ARBA" id="ARBA00023163"/>
    </source>
</evidence>
<dbReference type="GO" id="GO:0001228">
    <property type="term" value="F:DNA-binding transcription activator activity, RNA polymerase II-specific"/>
    <property type="evidence" value="ECO:0007669"/>
    <property type="project" value="TreeGrafter"/>
</dbReference>
<feature type="compositionally biased region" description="Low complexity" evidence="5">
    <location>
        <begin position="59"/>
        <end position="70"/>
    </location>
</feature>
<name>A0A3A2ZVH5_9EURO</name>
<evidence type="ECO:0000313" key="8">
    <source>
        <dbReference type="Proteomes" id="UP000266188"/>
    </source>
</evidence>
<evidence type="ECO:0000256" key="5">
    <source>
        <dbReference type="SAM" id="MobiDB-lite"/>
    </source>
</evidence>
<reference evidence="8" key="1">
    <citation type="submission" date="2017-02" db="EMBL/GenBank/DDBJ databases">
        <authorList>
            <person name="Tafer H."/>
            <person name="Lopandic K."/>
        </authorList>
    </citation>
    <scope>NUCLEOTIDE SEQUENCE [LARGE SCALE GENOMIC DNA]</scope>
    <source>
        <strain evidence="8">CBS 366.77</strain>
    </source>
</reference>
<dbReference type="Gene3D" id="4.10.240.10">
    <property type="entry name" value="Zn(2)-C6 fungal-type DNA-binding domain"/>
    <property type="match status" value="1"/>
</dbReference>
<keyword evidence="8" id="KW-1185">Reference proteome</keyword>
<evidence type="ECO:0000256" key="4">
    <source>
        <dbReference type="ARBA" id="ARBA00023242"/>
    </source>
</evidence>
<accession>A0A3A2ZVH5</accession>
<gene>
    <name evidence="7" type="ORF">PHISCL_00961</name>
</gene>
<dbReference type="InterPro" id="IPR053157">
    <property type="entry name" value="Sterol_Uptake_Regulator"/>
</dbReference>
<evidence type="ECO:0000313" key="7">
    <source>
        <dbReference type="EMBL" id="RJE26730.1"/>
    </source>
</evidence>
<dbReference type="GO" id="GO:0008270">
    <property type="term" value="F:zinc ion binding"/>
    <property type="evidence" value="ECO:0007669"/>
    <property type="project" value="InterPro"/>
</dbReference>
<dbReference type="AlphaFoldDB" id="A0A3A2ZVH5"/>
<dbReference type="GO" id="GO:0003677">
    <property type="term" value="F:DNA binding"/>
    <property type="evidence" value="ECO:0007669"/>
    <property type="project" value="UniProtKB-KW"/>
</dbReference>
<evidence type="ECO:0000259" key="6">
    <source>
        <dbReference type="PROSITE" id="PS50048"/>
    </source>
</evidence>
<proteinExistence type="predicted"/>
<evidence type="ECO:0000256" key="2">
    <source>
        <dbReference type="ARBA" id="ARBA00023125"/>
    </source>
</evidence>
<protein>
    <recommendedName>
        <fullName evidence="6">Zn(2)-C6 fungal-type domain-containing protein</fullName>
    </recommendedName>
</protein>
<dbReference type="STRING" id="2070753.A0A3A2ZVH5"/>
<dbReference type="InterPro" id="IPR001138">
    <property type="entry name" value="Zn2Cys6_DnaBD"/>
</dbReference>
<dbReference type="SUPFAM" id="SSF57701">
    <property type="entry name" value="Zn2/Cys6 DNA-binding domain"/>
    <property type="match status" value="1"/>
</dbReference>
<dbReference type="PROSITE" id="PS50048">
    <property type="entry name" value="ZN2_CY6_FUNGAL_2"/>
    <property type="match status" value="1"/>
</dbReference>
<dbReference type="PANTHER" id="PTHR47784">
    <property type="entry name" value="STEROL UPTAKE CONTROL PROTEIN 2"/>
    <property type="match status" value="1"/>
</dbReference>
<keyword evidence="1" id="KW-0805">Transcription regulation</keyword>
<organism evidence="7 8">
    <name type="scientific">Aspergillus sclerotialis</name>
    <dbReference type="NCBI Taxonomy" id="2070753"/>
    <lineage>
        <taxon>Eukaryota</taxon>
        <taxon>Fungi</taxon>
        <taxon>Dikarya</taxon>
        <taxon>Ascomycota</taxon>
        <taxon>Pezizomycotina</taxon>
        <taxon>Eurotiomycetes</taxon>
        <taxon>Eurotiomycetidae</taxon>
        <taxon>Eurotiales</taxon>
        <taxon>Aspergillaceae</taxon>
        <taxon>Aspergillus</taxon>
        <taxon>Aspergillus subgen. Polypaecilum</taxon>
    </lineage>
</organism>
<keyword evidence="3" id="KW-0804">Transcription</keyword>
<feature type="domain" description="Zn(2)-C6 fungal-type" evidence="6">
    <location>
        <begin position="13"/>
        <end position="43"/>
    </location>
</feature>
<dbReference type="OrthoDB" id="5295362at2759"/>
<sequence length="388" mass="43262">MPPRRTHTKSRYGCDQCKKRRVKCNEQGPPCSNCITRELPCSYLKAATSRNSTNGQHGSPSVASPSVQSSEEIDTSRPLPAKTPGSKTFGLRDLELMHKFSTETYRSLCTEASDYYTWQVILPQKALDHPFLLSGILALGALHIASTLEQPAALSYIDTALQYHNMAFAPYRHAIDNLTPDNCDAVFGHAIITTVIGIALPRLTAARDESSNMTENIVVVVELLKGVSKILSIARPWMKTRLFSDRTAFFNIDPTKIDKETDSAITRLARLNDDTVSRIDADHHRINKDAISILHKCFCRYADNGDAGSVLGWLAAVDKEFVHCLRSRHAFPVLILLHWAVLLDQLDGQMWWARNSGKALVSELLAILPLGDTPWEEAKLWPKRKCGL</sequence>
<dbReference type="PANTHER" id="PTHR47784:SF10">
    <property type="entry name" value="TRANSCRIPTION FACTOR, PUTATIVE (AFU_ORTHOLOGUE AFUA_6G14150)-RELATED"/>
    <property type="match status" value="1"/>
</dbReference>
<dbReference type="Pfam" id="PF00172">
    <property type="entry name" value="Zn_clus"/>
    <property type="match status" value="1"/>
</dbReference>
<dbReference type="PROSITE" id="PS00463">
    <property type="entry name" value="ZN2_CY6_FUNGAL_1"/>
    <property type="match status" value="1"/>
</dbReference>
<dbReference type="InterPro" id="IPR036864">
    <property type="entry name" value="Zn2-C6_fun-type_DNA-bd_sf"/>
</dbReference>
<dbReference type="EMBL" id="MVGC01000016">
    <property type="protein sequence ID" value="RJE26730.1"/>
    <property type="molecule type" value="Genomic_DNA"/>
</dbReference>
<keyword evidence="4" id="KW-0539">Nucleus</keyword>
<dbReference type="Proteomes" id="UP000266188">
    <property type="component" value="Unassembled WGS sequence"/>
</dbReference>